<evidence type="ECO:0000313" key="2">
    <source>
        <dbReference type="Proteomes" id="UP001430953"/>
    </source>
</evidence>
<name>A0AAW2FL97_9HYME</name>
<dbReference type="AlphaFoldDB" id="A0AAW2FL97"/>
<evidence type="ECO:0000313" key="1">
    <source>
        <dbReference type="EMBL" id="KAL0116739.1"/>
    </source>
</evidence>
<dbReference type="Proteomes" id="UP001430953">
    <property type="component" value="Unassembled WGS sequence"/>
</dbReference>
<organism evidence="1 2">
    <name type="scientific">Cardiocondyla obscurior</name>
    <dbReference type="NCBI Taxonomy" id="286306"/>
    <lineage>
        <taxon>Eukaryota</taxon>
        <taxon>Metazoa</taxon>
        <taxon>Ecdysozoa</taxon>
        <taxon>Arthropoda</taxon>
        <taxon>Hexapoda</taxon>
        <taxon>Insecta</taxon>
        <taxon>Pterygota</taxon>
        <taxon>Neoptera</taxon>
        <taxon>Endopterygota</taxon>
        <taxon>Hymenoptera</taxon>
        <taxon>Apocrita</taxon>
        <taxon>Aculeata</taxon>
        <taxon>Formicoidea</taxon>
        <taxon>Formicidae</taxon>
        <taxon>Myrmicinae</taxon>
        <taxon>Cardiocondyla</taxon>
    </lineage>
</organism>
<keyword evidence="2" id="KW-1185">Reference proteome</keyword>
<protein>
    <submittedName>
        <fullName evidence="1">Uncharacterized protein</fullName>
    </submittedName>
</protein>
<gene>
    <name evidence="1" type="ORF">PUN28_009983</name>
</gene>
<proteinExistence type="predicted"/>
<sequence>MPVIASCYDPPRCQASASCFAVLLRTTQGKPEAGNDDERIRFSVMLSVPNRELRYNFTQVRWQRIFRLNRRDTDIVVDITLMK</sequence>
<accession>A0AAW2FL97</accession>
<reference evidence="1 2" key="1">
    <citation type="submission" date="2023-03" db="EMBL/GenBank/DDBJ databases">
        <title>High recombination rates correlate with genetic variation in Cardiocondyla obscurior ants.</title>
        <authorList>
            <person name="Errbii M."/>
        </authorList>
    </citation>
    <scope>NUCLEOTIDE SEQUENCE [LARGE SCALE GENOMIC DNA]</scope>
    <source>
        <strain evidence="1">Alpha-2009</strain>
        <tissue evidence="1">Whole body</tissue>
    </source>
</reference>
<dbReference type="EMBL" id="JADYXP020000009">
    <property type="protein sequence ID" value="KAL0116739.1"/>
    <property type="molecule type" value="Genomic_DNA"/>
</dbReference>
<comment type="caution">
    <text evidence="1">The sequence shown here is derived from an EMBL/GenBank/DDBJ whole genome shotgun (WGS) entry which is preliminary data.</text>
</comment>